<feature type="compositionally biased region" description="Pro residues" evidence="1">
    <location>
        <begin position="51"/>
        <end position="64"/>
    </location>
</feature>
<feature type="region of interest" description="Disordered" evidence="1">
    <location>
        <begin position="492"/>
        <end position="528"/>
    </location>
</feature>
<dbReference type="EMBL" id="MCFA01000201">
    <property type="protein sequence ID" value="ORX99228.1"/>
    <property type="molecule type" value="Genomic_DNA"/>
</dbReference>
<reference evidence="2 3" key="1">
    <citation type="submission" date="2016-07" db="EMBL/GenBank/DDBJ databases">
        <title>Pervasive Adenine N6-methylation of Active Genes in Fungi.</title>
        <authorList>
            <consortium name="DOE Joint Genome Institute"/>
            <person name="Mondo S.J."/>
            <person name="Dannebaum R.O."/>
            <person name="Kuo R.C."/>
            <person name="Labutti K."/>
            <person name="Haridas S."/>
            <person name="Kuo A."/>
            <person name="Salamov A."/>
            <person name="Ahrendt S.R."/>
            <person name="Lipzen A."/>
            <person name="Sullivan W."/>
            <person name="Andreopoulos W.B."/>
            <person name="Clum A."/>
            <person name="Lindquist E."/>
            <person name="Daum C."/>
            <person name="Ramamoorthy G.K."/>
            <person name="Gryganskyi A."/>
            <person name="Culley D."/>
            <person name="Magnuson J.K."/>
            <person name="James T.Y."/>
            <person name="O'Malley M.A."/>
            <person name="Stajich J.E."/>
            <person name="Spatafora J.W."/>
            <person name="Visel A."/>
            <person name="Grigoriev I.V."/>
        </authorList>
    </citation>
    <scope>NUCLEOTIDE SEQUENCE [LARGE SCALE GENOMIC DNA]</scope>
    <source>
        <strain evidence="2 3">CBS 115471</strain>
    </source>
</reference>
<evidence type="ECO:0000313" key="3">
    <source>
        <dbReference type="Proteomes" id="UP000193144"/>
    </source>
</evidence>
<dbReference type="OrthoDB" id="5424391at2759"/>
<accession>A0A1Y1YMM9</accession>
<feature type="region of interest" description="Disordered" evidence="1">
    <location>
        <begin position="81"/>
        <end position="108"/>
    </location>
</feature>
<proteinExistence type="predicted"/>
<feature type="region of interest" description="Disordered" evidence="1">
    <location>
        <begin position="46"/>
        <end position="68"/>
    </location>
</feature>
<evidence type="ECO:0000256" key="1">
    <source>
        <dbReference type="SAM" id="MobiDB-lite"/>
    </source>
</evidence>
<organism evidence="2 3">
    <name type="scientific">Clohesyomyces aquaticus</name>
    <dbReference type="NCBI Taxonomy" id="1231657"/>
    <lineage>
        <taxon>Eukaryota</taxon>
        <taxon>Fungi</taxon>
        <taxon>Dikarya</taxon>
        <taxon>Ascomycota</taxon>
        <taxon>Pezizomycotina</taxon>
        <taxon>Dothideomycetes</taxon>
        <taxon>Pleosporomycetidae</taxon>
        <taxon>Pleosporales</taxon>
        <taxon>Lindgomycetaceae</taxon>
        <taxon>Clohesyomyces</taxon>
    </lineage>
</organism>
<comment type="caution">
    <text evidence="2">The sequence shown here is derived from an EMBL/GenBank/DDBJ whole genome shotgun (WGS) entry which is preliminary data.</text>
</comment>
<sequence length="528" mass="58067">MERSAMERSAPAPGACIAMWPASPGVAPSHRCNRDISHTLTHTLTLTLTPRTPPPRPPPRPRSPPASLSVASWRFPAAANCAARHEHRRDPPHLLLPGLQDPPPAPAVPRESQQLLVLLTASFKAHLDREHPVTVPDDAQHHASPKPNFRVRRGASPARVHSSRSTADQHVESILANPLFAVKPRRRTSDPARLDAQHVLRNPLAWFLDQVAAGTADIPKAAMALQMLQRNAATATATATATPESAGSGLPRDQPASRIAQWLWSSGLENSKAFLEYPSALFVGRLIPQLLKEGQEAVVWRWFTYSPHQRASETGTDLVRITSFRAYILKDVVSNQLSNGVDGTQAMSTFLRAVKMRDLPGYHVSSRTLRPAGALLVNHILAQPQTVVTPELFDKFVKSVEAWTESAEMIRPLLLLHHPTTPNTEPGLAFLEQTEQSSKYLDPSSPKRRQWLVQLSLGVARQLLAEQRYTDAAWVLQYAQLHFPDMVAEPAPDYSIQKPDVGARTQKKRAMSGSEEESLALLDGLALG</sequence>
<keyword evidence="3" id="KW-1185">Reference proteome</keyword>
<feature type="region of interest" description="Disordered" evidence="1">
    <location>
        <begin position="134"/>
        <end position="168"/>
    </location>
</feature>
<evidence type="ECO:0000313" key="2">
    <source>
        <dbReference type="EMBL" id="ORX99228.1"/>
    </source>
</evidence>
<protein>
    <submittedName>
        <fullName evidence="2">Uncharacterized protein</fullName>
    </submittedName>
</protein>
<gene>
    <name evidence="2" type="ORF">BCR34DRAFT_592978</name>
</gene>
<dbReference type="Proteomes" id="UP000193144">
    <property type="component" value="Unassembled WGS sequence"/>
</dbReference>
<name>A0A1Y1YMM9_9PLEO</name>
<dbReference type="AlphaFoldDB" id="A0A1Y1YMM9"/>